<dbReference type="RefSeq" id="XP_033530345.1">
    <property type="nucleotide sequence ID" value="XM_033683003.1"/>
</dbReference>
<reference evidence="3" key="3">
    <citation type="submission" date="2025-04" db="UniProtKB">
        <authorList>
            <consortium name="RefSeq"/>
        </authorList>
    </citation>
    <scope>IDENTIFICATION</scope>
    <source>
        <strain evidence="3">CBS 781.70</strain>
    </source>
</reference>
<reference evidence="3" key="2">
    <citation type="submission" date="2020-04" db="EMBL/GenBank/DDBJ databases">
        <authorList>
            <consortium name="NCBI Genome Project"/>
        </authorList>
    </citation>
    <scope>NUCLEOTIDE SEQUENCE</scope>
    <source>
        <strain evidence="3">CBS 781.70</strain>
    </source>
</reference>
<dbReference type="OrthoDB" id="5145626at2759"/>
<dbReference type="GO" id="GO:0003676">
    <property type="term" value="F:nucleic acid binding"/>
    <property type="evidence" value="ECO:0007669"/>
    <property type="project" value="InterPro"/>
</dbReference>
<dbReference type="EMBL" id="ML975180">
    <property type="protein sequence ID" value="KAF1808714.1"/>
    <property type="molecule type" value="Genomic_DNA"/>
</dbReference>
<sequence>MAVHGGVERAWVQILSTRKKPALTPRAKKVRHAMAQGNQHRGFNEWERVIACDEFRIDTNPAVLNERVLRRPGEEYHPDCVHDERFSGREGVSFWGAFCGEHHTPLLEIPLGVKMDSAGYVTEILEPHLWPFYVMTERYGEVALLEDNAPGHMKFATKWRIRNGINTVAHSPASPDLNYSENIWSPAKADFTRQFCLRTGPSRVQRWEVVEWAHERYDQIANPELLIKLVESMPRRIQAVIDVEVHTYCTETMVDDGSP</sequence>
<name>A0A6G1FSF5_9PEZI</name>
<dbReference type="Gene3D" id="3.30.420.10">
    <property type="entry name" value="Ribonuclease H-like superfamily/Ribonuclease H"/>
    <property type="match status" value="1"/>
</dbReference>
<proteinExistence type="predicted"/>
<dbReference type="GeneID" id="54423573"/>
<evidence type="ECO:0000313" key="2">
    <source>
        <dbReference type="Proteomes" id="UP000504638"/>
    </source>
</evidence>
<evidence type="ECO:0000313" key="3">
    <source>
        <dbReference type="RefSeq" id="XP_033530345.1"/>
    </source>
</evidence>
<evidence type="ECO:0008006" key="4">
    <source>
        <dbReference type="Google" id="ProtNLM"/>
    </source>
</evidence>
<reference evidence="1 3" key="1">
    <citation type="submission" date="2020-01" db="EMBL/GenBank/DDBJ databases">
        <authorList>
            <consortium name="DOE Joint Genome Institute"/>
            <person name="Haridas S."/>
            <person name="Albert R."/>
            <person name="Binder M."/>
            <person name="Bloem J."/>
            <person name="Labutti K."/>
            <person name="Salamov A."/>
            <person name="Andreopoulos B."/>
            <person name="Baker S.E."/>
            <person name="Barry K."/>
            <person name="Bills G."/>
            <person name="Bluhm B.H."/>
            <person name="Cannon C."/>
            <person name="Castanera R."/>
            <person name="Culley D.E."/>
            <person name="Daum C."/>
            <person name="Ezra D."/>
            <person name="Gonzalez J.B."/>
            <person name="Henrissat B."/>
            <person name="Kuo A."/>
            <person name="Liang C."/>
            <person name="Lipzen A."/>
            <person name="Lutzoni F."/>
            <person name="Magnuson J."/>
            <person name="Mondo S."/>
            <person name="Nolan M."/>
            <person name="Ohm R."/>
            <person name="Pangilinan J."/>
            <person name="Park H.-J."/>
            <person name="Ramirez L."/>
            <person name="Alfaro M."/>
            <person name="Sun H."/>
            <person name="Tritt A."/>
            <person name="Yoshinaga Y."/>
            <person name="Zwiers L.-H."/>
            <person name="Turgeon B.G."/>
            <person name="Goodwin S.B."/>
            <person name="Spatafora J.W."/>
            <person name="Crous P.W."/>
            <person name="Grigoriev I.V."/>
        </authorList>
    </citation>
    <scope>NUCLEOTIDE SEQUENCE</scope>
    <source>
        <strain evidence="1 3">CBS 781.70</strain>
    </source>
</reference>
<dbReference type="AlphaFoldDB" id="A0A6G1FSF5"/>
<dbReference type="Proteomes" id="UP000504638">
    <property type="component" value="Unplaced"/>
</dbReference>
<gene>
    <name evidence="1 3" type="ORF">P152DRAFT_517346</name>
</gene>
<evidence type="ECO:0000313" key="1">
    <source>
        <dbReference type="EMBL" id="KAF1808714.1"/>
    </source>
</evidence>
<protein>
    <recommendedName>
        <fullName evidence="4">Tc1-like transposase DDE domain-containing protein</fullName>
    </recommendedName>
</protein>
<dbReference type="InterPro" id="IPR036397">
    <property type="entry name" value="RNaseH_sf"/>
</dbReference>
<keyword evidence="2" id="KW-1185">Reference proteome</keyword>
<organism evidence="1">
    <name type="scientific">Eremomyces bilateralis CBS 781.70</name>
    <dbReference type="NCBI Taxonomy" id="1392243"/>
    <lineage>
        <taxon>Eukaryota</taxon>
        <taxon>Fungi</taxon>
        <taxon>Dikarya</taxon>
        <taxon>Ascomycota</taxon>
        <taxon>Pezizomycotina</taxon>
        <taxon>Dothideomycetes</taxon>
        <taxon>Dothideomycetes incertae sedis</taxon>
        <taxon>Eremomycetales</taxon>
        <taxon>Eremomycetaceae</taxon>
        <taxon>Eremomyces</taxon>
    </lineage>
</organism>
<accession>A0A6G1FSF5</accession>